<evidence type="ECO:0000256" key="1">
    <source>
        <dbReference type="SAM" id="Coils"/>
    </source>
</evidence>
<keyword evidence="3" id="KW-1185">Reference proteome</keyword>
<feature type="coiled-coil region" evidence="1">
    <location>
        <begin position="85"/>
        <end position="112"/>
    </location>
</feature>
<sequence length="337" mass="37668">MSEFYSFFKHTSPKIKMKGAIVFLCLVIASSNALPSSHASALDLLKELEDVVQKDGKLLMEKMVNVIHHVEDSVLRVKELVPKAYEKIHQEADQVLDDIKKVTDELQELLGKQKAMYGFDLLGSLTSLSGGTKLETVLSIMSLADKAHKVMNDAKEISPRFQEALSHMQARVESHARDFASHVLKELGLQDSQQGVVNKIGDLFMQVTEEAHFLILDLLHKMEETFTVLEEQLPAEYEKVEEEVKEVRAKIHALIVNIEQTLVMRSYSLLDLAGDASSGSSLSTAFKIMSLLDKFNKVVQDVKGFGPRAEVVLNRNVKKVADSAQVFFSHAADKLME</sequence>
<gene>
    <name evidence="2" type="ORF">JTE90_022879</name>
</gene>
<name>A0AAV6UTN8_9ARAC</name>
<organism evidence="2 3">
    <name type="scientific">Oedothorax gibbosus</name>
    <dbReference type="NCBI Taxonomy" id="931172"/>
    <lineage>
        <taxon>Eukaryota</taxon>
        <taxon>Metazoa</taxon>
        <taxon>Ecdysozoa</taxon>
        <taxon>Arthropoda</taxon>
        <taxon>Chelicerata</taxon>
        <taxon>Arachnida</taxon>
        <taxon>Araneae</taxon>
        <taxon>Araneomorphae</taxon>
        <taxon>Entelegynae</taxon>
        <taxon>Araneoidea</taxon>
        <taxon>Linyphiidae</taxon>
        <taxon>Erigoninae</taxon>
        <taxon>Oedothorax</taxon>
    </lineage>
</organism>
<feature type="coiled-coil region" evidence="1">
    <location>
        <begin position="230"/>
        <end position="257"/>
    </location>
</feature>
<proteinExistence type="predicted"/>
<dbReference type="AlphaFoldDB" id="A0AAV6UTN8"/>
<dbReference type="EMBL" id="JAFNEN010000285">
    <property type="protein sequence ID" value="KAG8186911.1"/>
    <property type="molecule type" value="Genomic_DNA"/>
</dbReference>
<keyword evidence="1" id="KW-0175">Coiled coil</keyword>
<accession>A0AAV6UTN8</accession>
<dbReference type="Proteomes" id="UP000827092">
    <property type="component" value="Unassembled WGS sequence"/>
</dbReference>
<evidence type="ECO:0000313" key="2">
    <source>
        <dbReference type="EMBL" id="KAG8186911.1"/>
    </source>
</evidence>
<protein>
    <submittedName>
        <fullName evidence="2">Uncharacterized protein</fullName>
    </submittedName>
</protein>
<comment type="caution">
    <text evidence="2">The sequence shown here is derived from an EMBL/GenBank/DDBJ whole genome shotgun (WGS) entry which is preliminary data.</text>
</comment>
<reference evidence="2 3" key="1">
    <citation type="journal article" date="2022" name="Nat. Ecol. Evol.">
        <title>A masculinizing supergene underlies an exaggerated male reproductive morph in a spider.</title>
        <authorList>
            <person name="Hendrickx F."/>
            <person name="De Corte Z."/>
            <person name="Sonet G."/>
            <person name="Van Belleghem S.M."/>
            <person name="Kostlbacher S."/>
            <person name="Vangestel C."/>
        </authorList>
    </citation>
    <scope>NUCLEOTIDE SEQUENCE [LARGE SCALE GENOMIC DNA]</scope>
    <source>
        <strain evidence="2">W744_W776</strain>
    </source>
</reference>
<evidence type="ECO:0000313" key="3">
    <source>
        <dbReference type="Proteomes" id="UP000827092"/>
    </source>
</evidence>